<dbReference type="EMBL" id="NBNE01007382">
    <property type="protein sequence ID" value="OWZ00726.1"/>
    <property type="molecule type" value="Genomic_DNA"/>
</dbReference>
<keyword evidence="4" id="KW-0418">Kinase</keyword>
<feature type="domain" description="Protein kinase" evidence="3">
    <location>
        <begin position="1"/>
        <end position="232"/>
    </location>
</feature>
<dbReference type="InterPro" id="IPR001245">
    <property type="entry name" value="Ser-Thr/Tyr_kinase_cat_dom"/>
</dbReference>
<dbReference type="SMART" id="SM00220">
    <property type="entry name" value="S_TKc"/>
    <property type="match status" value="1"/>
</dbReference>
<evidence type="ECO:0000313" key="5">
    <source>
        <dbReference type="Proteomes" id="UP000198211"/>
    </source>
</evidence>
<name>A0A225V491_9STRA</name>
<evidence type="ECO:0000313" key="4">
    <source>
        <dbReference type="EMBL" id="OWZ00726.1"/>
    </source>
</evidence>
<comment type="caution">
    <text evidence="4">The sequence shown here is derived from an EMBL/GenBank/DDBJ whole genome shotgun (WGS) entry which is preliminary data.</text>
</comment>
<proteinExistence type="predicted"/>
<protein>
    <submittedName>
        <fullName evidence="4">Serine/threonine protein kinase</fullName>
    </submittedName>
</protein>
<gene>
    <name evidence="4" type="ORF">PHMEG_00028025</name>
</gene>
<dbReference type="InterPro" id="IPR008271">
    <property type="entry name" value="Ser/Thr_kinase_AS"/>
</dbReference>
<dbReference type="SUPFAM" id="SSF56112">
    <property type="entry name" value="Protein kinase-like (PK-like)"/>
    <property type="match status" value="1"/>
</dbReference>
<evidence type="ECO:0000259" key="3">
    <source>
        <dbReference type="PROSITE" id="PS50011"/>
    </source>
</evidence>
<dbReference type="Pfam" id="PF07714">
    <property type="entry name" value="PK_Tyr_Ser-Thr"/>
    <property type="match status" value="1"/>
</dbReference>
<dbReference type="GO" id="GO:0005524">
    <property type="term" value="F:ATP binding"/>
    <property type="evidence" value="ECO:0007669"/>
    <property type="project" value="UniProtKB-KW"/>
</dbReference>
<dbReference type="OrthoDB" id="164533at2759"/>
<dbReference type="GO" id="GO:0004674">
    <property type="term" value="F:protein serine/threonine kinase activity"/>
    <property type="evidence" value="ECO:0007669"/>
    <property type="project" value="UniProtKB-KW"/>
</dbReference>
<evidence type="ECO:0000256" key="1">
    <source>
        <dbReference type="ARBA" id="ARBA00022741"/>
    </source>
</evidence>
<dbReference type="STRING" id="4795.A0A225V491"/>
<dbReference type="PANTHER" id="PTHR24418">
    <property type="entry name" value="TYROSINE-PROTEIN KINASE"/>
    <property type="match status" value="1"/>
</dbReference>
<dbReference type="InterPro" id="IPR000719">
    <property type="entry name" value="Prot_kinase_dom"/>
</dbReference>
<keyword evidence="4" id="KW-0808">Transferase</keyword>
<dbReference type="InterPro" id="IPR050198">
    <property type="entry name" value="Non-receptor_tyrosine_kinases"/>
</dbReference>
<reference evidence="5" key="1">
    <citation type="submission" date="2017-03" db="EMBL/GenBank/DDBJ databases">
        <title>Phytopthora megakarya and P. palmivora, two closely related causual agents of cacao black pod achieved similar genome size and gene model numbers by different mechanisms.</title>
        <authorList>
            <person name="Ali S."/>
            <person name="Shao J."/>
            <person name="Larry D.J."/>
            <person name="Kronmiller B."/>
            <person name="Shen D."/>
            <person name="Strem M.D."/>
            <person name="Melnick R.L."/>
            <person name="Guiltinan M.J."/>
            <person name="Tyler B.M."/>
            <person name="Meinhardt L.W."/>
            <person name="Bailey B.A."/>
        </authorList>
    </citation>
    <scope>NUCLEOTIDE SEQUENCE [LARGE SCALE GENOMIC DNA]</scope>
    <source>
        <strain evidence="5">zdho120</strain>
    </source>
</reference>
<dbReference type="InterPro" id="IPR011009">
    <property type="entry name" value="Kinase-like_dom_sf"/>
</dbReference>
<keyword evidence="1" id="KW-0547">Nucleotide-binding</keyword>
<dbReference type="Gene3D" id="1.10.510.10">
    <property type="entry name" value="Transferase(Phosphotransferase) domain 1"/>
    <property type="match status" value="1"/>
</dbReference>
<dbReference type="Proteomes" id="UP000198211">
    <property type="component" value="Unassembled WGS sequence"/>
</dbReference>
<dbReference type="PROSITE" id="PS50011">
    <property type="entry name" value="PROTEIN_KINASE_DOM"/>
    <property type="match status" value="1"/>
</dbReference>
<sequence>MPVPWFVLTNGLVADNEQAQEEFMRESTVWYGLDHPNIVKMYGGCHVGDPVFFVCEHVKGGNFVTLFEKDKSQLWRLFYSAALGLRYLHENKVVHGDLKCNNILVDGNTAKIYDFGFSYVRERSDMSLQAQTKQIRWKAPEAIMPLDQNLNPRFASDVFSFGMCIIEAFLEGEPPYGLDDDEVVIEKILDGEKYPRADGIQDDEWAFVLRLCEHNWEARLTIDDALRTLKMFADREAAGSQPLECSKCTITLPAEAVACWKCASLMKDN</sequence>
<keyword evidence="5" id="KW-1185">Reference proteome</keyword>
<evidence type="ECO:0000256" key="2">
    <source>
        <dbReference type="ARBA" id="ARBA00022840"/>
    </source>
</evidence>
<dbReference type="PROSITE" id="PS00108">
    <property type="entry name" value="PROTEIN_KINASE_ST"/>
    <property type="match status" value="1"/>
</dbReference>
<accession>A0A225V491</accession>
<organism evidence="4 5">
    <name type="scientific">Phytophthora megakarya</name>
    <dbReference type="NCBI Taxonomy" id="4795"/>
    <lineage>
        <taxon>Eukaryota</taxon>
        <taxon>Sar</taxon>
        <taxon>Stramenopiles</taxon>
        <taxon>Oomycota</taxon>
        <taxon>Peronosporomycetes</taxon>
        <taxon>Peronosporales</taxon>
        <taxon>Peronosporaceae</taxon>
        <taxon>Phytophthora</taxon>
    </lineage>
</organism>
<dbReference type="AlphaFoldDB" id="A0A225V491"/>
<keyword evidence="2" id="KW-0067">ATP-binding</keyword>
<keyword evidence="4" id="KW-0723">Serine/threonine-protein kinase</keyword>